<organism evidence="1 2">
    <name type="scientific">Albimonas donghaensis</name>
    <dbReference type="NCBI Taxonomy" id="356660"/>
    <lineage>
        <taxon>Bacteria</taxon>
        <taxon>Pseudomonadati</taxon>
        <taxon>Pseudomonadota</taxon>
        <taxon>Alphaproteobacteria</taxon>
        <taxon>Rhodobacterales</taxon>
        <taxon>Paracoccaceae</taxon>
        <taxon>Albimonas</taxon>
    </lineage>
</organism>
<dbReference type="AlphaFoldDB" id="A0A1H3FI91"/>
<dbReference type="Gene3D" id="2.60.120.200">
    <property type="match status" value="1"/>
</dbReference>
<dbReference type="Proteomes" id="UP000199118">
    <property type="component" value="Unassembled WGS sequence"/>
</dbReference>
<accession>A0A1H3FI91</accession>
<protein>
    <recommendedName>
        <fullName evidence="3">Concanavalin A-like lectin/glucanases superfamily protein</fullName>
    </recommendedName>
</protein>
<dbReference type="STRING" id="356660.SAMN05444336_112129"/>
<dbReference type="RefSeq" id="WP_092685322.1">
    <property type="nucleotide sequence ID" value="NZ_FNMZ01000012.1"/>
</dbReference>
<dbReference type="EMBL" id="FNMZ01000012">
    <property type="protein sequence ID" value="SDX90650.1"/>
    <property type="molecule type" value="Genomic_DNA"/>
</dbReference>
<keyword evidence="2" id="KW-1185">Reference proteome</keyword>
<dbReference type="OrthoDB" id="7888684at2"/>
<sequence length="241" mass="24802">MADLIGAGSAGLGRFRVDRATGAVHFDPLASESWPEDAVTETRLAVLVRDATGALALAEVAVDVTGPASVPTYVTDGMTATATWDVVGAYYDELTEAREASARVSGSRASGEEGILMEAGGRQSGLLLYVYDDTLYFRCGAGDDSSDSGFVDAPAPTGDFVVEWSASATTGKLALYVDGALVDTSTFTFNKICGGNVGSLGVAAEQVVTNLGGWGNDQGAFEGTASEAIIYLDQITAEVEA</sequence>
<evidence type="ECO:0000313" key="2">
    <source>
        <dbReference type="Proteomes" id="UP000199118"/>
    </source>
</evidence>
<name>A0A1H3FI91_9RHOB</name>
<dbReference type="SUPFAM" id="SSF49899">
    <property type="entry name" value="Concanavalin A-like lectins/glucanases"/>
    <property type="match status" value="1"/>
</dbReference>
<proteinExistence type="predicted"/>
<reference evidence="1 2" key="1">
    <citation type="submission" date="2016-10" db="EMBL/GenBank/DDBJ databases">
        <authorList>
            <person name="de Groot N.N."/>
        </authorList>
    </citation>
    <scope>NUCLEOTIDE SEQUENCE [LARGE SCALE GENOMIC DNA]</scope>
    <source>
        <strain evidence="1 2">DSM 17890</strain>
    </source>
</reference>
<evidence type="ECO:0000313" key="1">
    <source>
        <dbReference type="EMBL" id="SDX90650.1"/>
    </source>
</evidence>
<evidence type="ECO:0008006" key="3">
    <source>
        <dbReference type="Google" id="ProtNLM"/>
    </source>
</evidence>
<dbReference type="InterPro" id="IPR013320">
    <property type="entry name" value="ConA-like_dom_sf"/>
</dbReference>
<gene>
    <name evidence="1" type="ORF">SAMN05444336_112129</name>
</gene>